<dbReference type="PANTHER" id="PTHR34822:SF1">
    <property type="entry name" value="GRPB FAMILY PROTEIN"/>
    <property type="match status" value="1"/>
</dbReference>
<dbReference type="EC" id="2.7.1.24" evidence="5 6"/>
<evidence type="ECO:0000256" key="6">
    <source>
        <dbReference type="NCBIfam" id="TIGR00152"/>
    </source>
</evidence>
<dbReference type="InterPro" id="IPR027417">
    <property type="entry name" value="P-loop_NTPase"/>
</dbReference>
<dbReference type="PANTHER" id="PTHR34822">
    <property type="entry name" value="GRPB DOMAIN PROTEIN (AFU_ORTHOLOGUE AFUA_1G01530)"/>
    <property type="match status" value="1"/>
</dbReference>
<gene>
    <name evidence="5" type="primary">coaE</name>
    <name evidence="7" type="ORF">HNR67_007336</name>
</gene>
<dbReference type="Proteomes" id="UP000533598">
    <property type="component" value="Unassembled WGS sequence"/>
</dbReference>
<comment type="caution">
    <text evidence="7">The sequence shown here is derived from an EMBL/GenBank/DDBJ whole genome shotgun (WGS) entry which is preliminary data.</text>
</comment>
<dbReference type="UniPathway" id="UPA00241">
    <property type="reaction ID" value="UER00356"/>
</dbReference>
<dbReference type="Pfam" id="PF01121">
    <property type="entry name" value="CoaE"/>
    <property type="match status" value="1"/>
</dbReference>
<evidence type="ECO:0000256" key="2">
    <source>
        <dbReference type="ARBA" id="ARBA00011058"/>
    </source>
</evidence>
<comment type="similarity">
    <text evidence="2">In the C-terminal section; belongs to the UPF0157 (GrpB) family.</text>
</comment>
<dbReference type="InterPro" id="IPR001977">
    <property type="entry name" value="Depp_CoAkinase"/>
</dbReference>
<comment type="similarity">
    <text evidence="1">In the N-terminal section; belongs to the CoaE family.</text>
</comment>
<dbReference type="NCBIfam" id="NF002879">
    <property type="entry name" value="PRK03333.1"/>
    <property type="match status" value="1"/>
</dbReference>
<keyword evidence="5 7" id="KW-0418">Kinase</keyword>
<protein>
    <recommendedName>
        <fullName evidence="5 6">Dephospho-CoA kinase</fullName>
        <ecNumber evidence="5 6">2.7.1.24</ecNumber>
    </recommendedName>
    <alternativeName>
        <fullName evidence="5">Dephosphocoenzyme A kinase</fullName>
    </alternativeName>
</protein>
<dbReference type="GO" id="GO:0005524">
    <property type="term" value="F:ATP binding"/>
    <property type="evidence" value="ECO:0007669"/>
    <property type="project" value="UniProtKB-UniRule"/>
</dbReference>
<dbReference type="InterPro" id="IPR043519">
    <property type="entry name" value="NT_sf"/>
</dbReference>
<dbReference type="Pfam" id="PF04229">
    <property type="entry name" value="GrpB"/>
    <property type="match status" value="1"/>
</dbReference>
<comment type="catalytic activity">
    <reaction evidence="5">
        <text>3'-dephospho-CoA + ATP = ADP + CoA + H(+)</text>
        <dbReference type="Rhea" id="RHEA:18245"/>
        <dbReference type="ChEBI" id="CHEBI:15378"/>
        <dbReference type="ChEBI" id="CHEBI:30616"/>
        <dbReference type="ChEBI" id="CHEBI:57287"/>
        <dbReference type="ChEBI" id="CHEBI:57328"/>
        <dbReference type="ChEBI" id="CHEBI:456216"/>
        <dbReference type="EC" id="2.7.1.24"/>
    </reaction>
</comment>
<dbReference type="InterPro" id="IPR007344">
    <property type="entry name" value="GrpB/CoaE"/>
</dbReference>
<dbReference type="PROSITE" id="PS51219">
    <property type="entry name" value="DPCK"/>
    <property type="match status" value="1"/>
</dbReference>
<evidence type="ECO:0000313" key="8">
    <source>
        <dbReference type="Proteomes" id="UP000533598"/>
    </source>
</evidence>
<dbReference type="CDD" id="cd02022">
    <property type="entry name" value="DPCK"/>
    <property type="match status" value="1"/>
</dbReference>
<keyword evidence="5" id="KW-0963">Cytoplasm</keyword>
<dbReference type="Gene3D" id="3.30.460.10">
    <property type="entry name" value="Beta Polymerase, domain 2"/>
    <property type="match status" value="1"/>
</dbReference>
<dbReference type="Gene3D" id="3.40.50.300">
    <property type="entry name" value="P-loop containing nucleotide triphosphate hydrolases"/>
    <property type="match status" value="1"/>
</dbReference>
<dbReference type="AlphaFoldDB" id="A0A7W7FY10"/>
<accession>A0A7W7FY10</accession>
<keyword evidence="8" id="KW-1185">Reference proteome</keyword>
<dbReference type="GO" id="GO:0004140">
    <property type="term" value="F:dephospho-CoA kinase activity"/>
    <property type="evidence" value="ECO:0007669"/>
    <property type="project" value="UniProtKB-UniRule"/>
</dbReference>
<comment type="pathway">
    <text evidence="5">Cofactor biosynthesis; coenzyme A biosynthesis; CoA from (R)-pantothenate: step 5/5.</text>
</comment>
<evidence type="ECO:0000256" key="4">
    <source>
        <dbReference type="ARBA" id="ARBA00022840"/>
    </source>
</evidence>
<organism evidence="7 8">
    <name type="scientific">Crossiella cryophila</name>
    <dbReference type="NCBI Taxonomy" id="43355"/>
    <lineage>
        <taxon>Bacteria</taxon>
        <taxon>Bacillati</taxon>
        <taxon>Actinomycetota</taxon>
        <taxon>Actinomycetes</taxon>
        <taxon>Pseudonocardiales</taxon>
        <taxon>Pseudonocardiaceae</taxon>
        <taxon>Crossiella</taxon>
    </lineage>
</organism>
<dbReference type="GO" id="GO:0005737">
    <property type="term" value="C:cytoplasm"/>
    <property type="evidence" value="ECO:0007669"/>
    <property type="project" value="UniProtKB-SubCell"/>
</dbReference>
<dbReference type="SUPFAM" id="SSF52540">
    <property type="entry name" value="P-loop containing nucleoside triphosphate hydrolases"/>
    <property type="match status" value="1"/>
</dbReference>
<feature type="binding site" evidence="5">
    <location>
        <begin position="2"/>
        <end position="7"/>
    </location>
    <ligand>
        <name>ATP</name>
        <dbReference type="ChEBI" id="CHEBI:30616"/>
    </ligand>
</feature>
<dbReference type="EMBL" id="JACHMH010000001">
    <property type="protein sequence ID" value="MBB4681218.1"/>
    <property type="molecule type" value="Genomic_DNA"/>
</dbReference>
<comment type="subcellular location">
    <subcellularLocation>
        <location evidence="5">Cytoplasm</location>
    </subcellularLocation>
</comment>
<name>A0A7W7FY10_9PSEU</name>
<dbReference type="HAMAP" id="MF_00376">
    <property type="entry name" value="Dephospho_CoA_kinase"/>
    <property type="match status" value="1"/>
</dbReference>
<keyword evidence="5 7" id="KW-0808">Transferase</keyword>
<comment type="function">
    <text evidence="5">Catalyzes the phosphorylation of the 3'-hydroxyl group of dephosphocoenzyme A to form coenzyme A.</text>
</comment>
<sequence>MGSGKSTVAARLAGLGAVVIDADRIAREVVEPGTDGLAEVVAGFGDGVLAADGSLDRAALAGIVFHDESARLRLNAIVHPRVGARTAELIAAAPADAIVVYDVPLLVENGMAPGFHLAIVVDAPVEERVRRLVTYRGVPEQDARARIAAQATDEQRRAAADVWLDNSGPPDQLLPVIDALWTDRLVPFEANVRLQRRAERGPARMTDPRPDWPADAERLINRVRLAATGRALRVDHIGSTSVPGLAAKDIIDLQLTVGSLADADALATPLAEAGFAPLTWIDRDNPKPSDPDMTRWLKRLHAGSDPGRAANLHIRVAGLPNQRFALLFRDWLRALPAERAEYEAMKRDVAERFADEPTAAEYAETKEPWFDAAFERANLWAEDTGWSPV</sequence>
<dbReference type="SUPFAM" id="SSF81301">
    <property type="entry name" value="Nucleotidyltransferase"/>
    <property type="match status" value="1"/>
</dbReference>
<dbReference type="GO" id="GO:0015937">
    <property type="term" value="P:coenzyme A biosynthetic process"/>
    <property type="evidence" value="ECO:0007669"/>
    <property type="project" value="UniProtKB-UniRule"/>
</dbReference>
<proteinExistence type="inferred from homology"/>
<dbReference type="NCBIfam" id="TIGR00152">
    <property type="entry name" value="dephospho-CoA kinase"/>
    <property type="match status" value="1"/>
</dbReference>
<keyword evidence="4 5" id="KW-0067">ATP-binding</keyword>
<comment type="similarity">
    <text evidence="5">Belongs to the CoaE family.</text>
</comment>
<evidence type="ECO:0000256" key="5">
    <source>
        <dbReference type="HAMAP-Rule" id="MF_00376"/>
    </source>
</evidence>
<reference evidence="7 8" key="1">
    <citation type="submission" date="2020-08" db="EMBL/GenBank/DDBJ databases">
        <title>Sequencing the genomes of 1000 actinobacteria strains.</title>
        <authorList>
            <person name="Klenk H.-P."/>
        </authorList>
    </citation>
    <scope>NUCLEOTIDE SEQUENCE [LARGE SCALE GENOMIC DNA]</scope>
    <source>
        <strain evidence="7 8">DSM 44230</strain>
    </source>
</reference>
<evidence type="ECO:0000256" key="1">
    <source>
        <dbReference type="ARBA" id="ARBA00008826"/>
    </source>
</evidence>
<evidence type="ECO:0000256" key="3">
    <source>
        <dbReference type="ARBA" id="ARBA00022741"/>
    </source>
</evidence>
<evidence type="ECO:0000313" key="7">
    <source>
        <dbReference type="EMBL" id="MBB4681218.1"/>
    </source>
</evidence>
<keyword evidence="5" id="KW-0173">Coenzyme A biosynthesis</keyword>
<keyword evidence="3 5" id="KW-0547">Nucleotide-binding</keyword>